<dbReference type="PANTHER" id="PTHR30435">
    <property type="entry name" value="FLAGELLAR PROTEIN"/>
    <property type="match status" value="1"/>
</dbReference>
<evidence type="ECO:0000313" key="7">
    <source>
        <dbReference type="EMBL" id="MEM5421262.1"/>
    </source>
</evidence>
<evidence type="ECO:0000256" key="1">
    <source>
        <dbReference type="ARBA" id="ARBA00004117"/>
    </source>
</evidence>
<dbReference type="SUPFAM" id="SSF117143">
    <property type="entry name" value="Flagellar hook protein flgE"/>
    <property type="match status" value="1"/>
</dbReference>
<keyword evidence="8" id="KW-1185">Reference proteome</keyword>
<organism evidence="7 8">
    <name type="scientific">Paraburkholderia ferrariae</name>
    <dbReference type="NCBI Taxonomy" id="386056"/>
    <lineage>
        <taxon>Bacteria</taxon>
        <taxon>Pseudomonadati</taxon>
        <taxon>Pseudomonadota</taxon>
        <taxon>Betaproteobacteria</taxon>
        <taxon>Burkholderiales</taxon>
        <taxon>Burkholderiaceae</taxon>
        <taxon>Paraburkholderia</taxon>
    </lineage>
</organism>
<protein>
    <submittedName>
        <fullName evidence="7">Flagellar hook-basal body protein</fullName>
    </submittedName>
</protein>
<evidence type="ECO:0000256" key="2">
    <source>
        <dbReference type="ARBA" id="ARBA00009677"/>
    </source>
</evidence>
<dbReference type="PANTHER" id="PTHR30435:SF19">
    <property type="entry name" value="FLAGELLAR BASAL-BODY ROD PROTEIN FLGG"/>
    <property type="match status" value="1"/>
</dbReference>
<feature type="domain" description="Flagellar basal-body/hook protein C-terminal" evidence="5">
    <location>
        <begin position="197"/>
        <end position="240"/>
    </location>
</feature>
<dbReference type="InterPro" id="IPR020013">
    <property type="entry name" value="Flagellar_FlgE/F/G"/>
</dbReference>
<dbReference type="Pfam" id="PF06429">
    <property type="entry name" value="Flg_bbr_C"/>
    <property type="match status" value="1"/>
</dbReference>
<gene>
    <name evidence="7" type="ORF">VSR73_09345</name>
</gene>
<evidence type="ECO:0000313" key="8">
    <source>
        <dbReference type="Proteomes" id="UP001489897"/>
    </source>
</evidence>
<evidence type="ECO:0000259" key="5">
    <source>
        <dbReference type="Pfam" id="PF06429"/>
    </source>
</evidence>
<evidence type="ECO:0000256" key="4">
    <source>
        <dbReference type="RuleBase" id="RU362116"/>
    </source>
</evidence>
<dbReference type="InterPro" id="IPR037925">
    <property type="entry name" value="FlgE/F/G-like"/>
</dbReference>
<dbReference type="EMBL" id="JAYMRV010000002">
    <property type="protein sequence ID" value="MEM5421262.1"/>
    <property type="molecule type" value="Genomic_DNA"/>
</dbReference>
<comment type="caution">
    <text evidence="7">The sequence shown here is derived from an EMBL/GenBank/DDBJ whole genome shotgun (WGS) entry which is preliminary data.</text>
</comment>
<dbReference type="NCBIfam" id="TIGR03506">
    <property type="entry name" value="FlgEFG_subfam"/>
    <property type="match status" value="1"/>
</dbReference>
<sequence length="245" mass="25042">MQDAITIVTSAMQGDIADANRISTNVANLGTVGYRRTVAGAGATASHASSVGRSFERSLNAAANIAPADQSDMVDQRTGAMISTSHALDLAVGGTGYFEVMTAHGPAYTRAGNFHVDAQGRLADSTGNPVQGVDGDITLSSNAVKIDLAGHVTDNGRAAGQVKLVSAAGSSAVDPIGGGLYSISSVGAAPAASHVLQGYLENSNVDPMNEMTSLMVTMRHFESMQKAALADDEMMQSAIQKIGDV</sequence>
<dbReference type="Proteomes" id="UP001489897">
    <property type="component" value="Unassembled WGS sequence"/>
</dbReference>
<name>A0ABU9RNN7_9BURK</name>
<keyword evidence="7" id="KW-0969">Cilium</keyword>
<dbReference type="InterPro" id="IPR053967">
    <property type="entry name" value="LlgE_F_G-like_D1"/>
</dbReference>
<evidence type="ECO:0000256" key="3">
    <source>
        <dbReference type="ARBA" id="ARBA00023143"/>
    </source>
</evidence>
<keyword evidence="7" id="KW-0966">Cell projection</keyword>
<comment type="similarity">
    <text evidence="2 4">Belongs to the flagella basal body rod proteins family.</text>
</comment>
<keyword evidence="7" id="KW-0282">Flagellum</keyword>
<comment type="subcellular location">
    <subcellularLocation>
        <location evidence="1 4">Bacterial flagellum basal body</location>
    </subcellularLocation>
</comment>
<proteinExistence type="inferred from homology"/>
<keyword evidence="3 4" id="KW-0975">Bacterial flagellum</keyword>
<dbReference type="RefSeq" id="WP_342946582.1">
    <property type="nucleotide sequence ID" value="NZ_JAYMRV010000002.1"/>
</dbReference>
<reference evidence="7 8" key="1">
    <citation type="submission" date="2024-01" db="EMBL/GenBank/DDBJ databases">
        <title>The diversity of rhizobia nodulating Mimosa spp. in eleven states of Brazil covering several biomes is determined by host plant, location, and edaphic factors.</title>
        <authorList>
            <person name="Rouws L."/>
            <person name="Barauna A."/>
            <person name="Beukes C."/>
            <person name="De Faria S.M."/>
            <person name="Gross E."/>
            <person name="Dos Reis Junior F.B."/>
            <person name="Simon M."/>
            <person name="Maluk M."/>
            <person name="Odee D.W."/>
            <person name="Kenicer G."/>
            <person name="Young J.P.W."/>
            <person name="Reis V.M."/>
            <person name="Zilli J."/>
            <person name="James E.K."/>
        </authorList>
    </citation>
    <scope>NUCLEOTIDE SEQUENCE [LARGE SCALE GENOMIC DNA]</scope>
    <source>
        <strain evidence="7 8">JPY167</strain>
    </source>
</reference>
<accession>A0ABU9RNN7</accession>
<dbReference type="InterPro" id="IPR010930">
    <property type="entry name" value="Flg_bb/hook_C_dom"/>
</dbReference>
<feature type="domain" description="Flagellar hook protein FlgE/F/G-like D1" evidence="6">
    <location>
        <begin position="91"/>
        <end position="148"/>
    </location>
</feature>
<dbReference type="Pfam" id="PF22692">
    <property type="entry name" value="LlgE_F_G_D1"/>
    <property type="match status" value="1"/>
</dbReference>
<evidence type="ECO:0000259" key="6">
    <source>
        <dbReference type="Pfam" id="PF22692"/>
    </source>
</evidence>